<dbReference type="AlphaFoldDB" id="A0A4Y3IRQ4"/>
<organism evidence="2 3">
    <name type="scientific">Vibrio comitans NBRC 102076</name>
    <dbReference type="NCBI Taxonomy" id="1219078"/>
    <lineage>
        <taxon>Bacteria</taxon>
        <taxon>Pseudomonadati</taxon>
        <taxon>Pseudomonadota</taxon>
        <taxon>Gammaproteobacteria</taxon>
        <taxon>Vibrionales</taxon>
        <taxon>Vibrionaceae</taxon>
        <taxon>Vibrio</taxon>
    </lineage>
</organism>
<accession>A0A4Y3IRQ4</accession>
<comment type="caution">
    <text evidence="2">The sequence shown here is derived from an EMBL/GenBank/DDBJ whole genome shotgun (WGS) entry which is preliminary data.</text>
</comment>
<dbReference type="EMBL" id="BJLH01000012">
    <property type="protein sequence ID" value="GEA61508.1"/>
    <property type="molecule type" value="Genomic_DNA"/>
</dbReference>
<gene>
    <name evidence="2" type="ORF">VCO01S_27010</name>
</gene>
<evidence type="ECO:0000313" key="3">
    <source>
        <dbReference type="Proteomes" id="UP000318242"/>
    </source>
</evidence>
<evidence type="ECO:0000313" key="2">
    <source>
        <dbReference type="EMBL" id="GEA61508.1"/>
    </source>
</evidence>
<name>A0A4Y3IRQ4_9VIBR</name>
<keyword evidence="1" id="KW-0732">Signal</keyword>
<keyword evidence="3" id="KW-1185">Reference proteome</keyword>
<dbReference type="OrthoDB" id="5878159at2"/>
<sequence length="127" mass="14306">MKKRLSALFIATMVYVSLPALAENNESDSLFSRNNAILAVGAVDTVNRYCVELGKMPLELFETLTLDMRENIEGLSLEAYGEEFAFSEAHEMYIEGIDLGERLIRDAEEEGHVKQMCALPESRQMIL</sequence>
<proteinExistence type="predicted"/>
<feature type="chain" id="PRO_5021264041" evidence="1">
    <location>
        <begin position="23"/>
        <end position="127"/>
    </location>
</feature>
<protein>
    <submittedName>
        <fullName evidence="2">Uncharacterized protein</fullName>
    </submittedName>
</protein>
<reference evidence="2 3" key="1">
    <citation type="submission" date="2019-06" db="EMBL/GenBank/DDBJ databases">
        <title>Whole genome shotgun sequence of Vibrio comitans NBRC 102076.</title>
        <authorList>
            <person name="Hosoyama A."/>
            <person name="Uohara A."/>
            <person name="Ohji S."/>
            <person name="Ichikawa N."/>
        </authorList>
    </citation>
    <scope>NUCLEOTIDE SEQUENCE [LARGE SCALE GENOMIC DNA]</scope>
    <source>
        <strain evidence="2 3">NBRC 102076</strain>
    </source>
</reference>
<dbReference type="RefSeq" id="WP_141271873.1">
    <property type="nucleotide sequence ID" value="NZ_BJLH01000012.1"/>
</dbReference>
<feature type="signal peptide" evidence="1">
    <location>
        <begin position="1"/>
        <end position="22"/>
    </location>
</feature>
<dbReference type="Proteomes" id="UP000318242">
    <property type="component" value="Unassembled WGS sequence"/>
</dbReference>
<evidence type="ECO:0000256" key="1">
    <source>
        <dbReference type="SAM" id="SignalP"/>
    </source>
</evidence>